<keyword evidence="5 7" id="KW-1133">Transmembrane helix</keyword>
<feature type="transmembrane region" description="Helical" evidence="7">
    <location>
        <begin position="152"/>
        <end position="171"/>
    </location>
</feature>
<gene>
    <name evidence="9" type="ORF">AQJ11_41370</name>
</gene>
<dbReference type="RefSeq" id="WP_059266868.1">
    <property type="nucleotide sequence ID" value="NZ_KQ948376.1"/>
</dbReference>
<evidence type="ECO:0000256" key="6">
    <source>
        <dbReference type="ARBA" id="ARBA00023136"/>
    </source>
</evidence>
<comment type="subcellular location">
    <subcellularLocation>
        <location evidence="1">Cell membrane</location>
        <topology evidence="1">Multi-pass membrane protein</topology>
    </subcellularLocation>
</comment>
<evidence type="ECO:0000313" key="9">
    <source>
        <dbReference type="EMBL" id="KUN16041.1"/>
    </source>
</evidence>
<sequence length="466" mass="47442">MSEGSLNGLCRLTVRAPDKTLDLAVPADVPIADLLPVIAGHAGEDLSEHGLEHGGWVLQRIGGHALDLEGTPESLDLREGETLLLRPHTETLPPVRYDSLLEAVSAVVQQLPHAWSPQISRWVLRVLMAAALLGCLVLLVTAKGDSGDRITLAAGAALLALSGAGSAARVLDDPQGGVLLGLFGSAFLAVSGLLLVGGGQAGDGSARTAGAHLLAAGAAGTVGLVLATAVVTGYPVVFASCGVLTLAAVLGGALMIVLDVSAHRAAAAVAAGAVLLGAFIPMMSFSLSGLRLPPLPTNPGQLQEGIEPRSEDDVASGAAAVDHWMTGLYAAVGVVCLACLAAMARHPGLPETVTVLVLSVLLGLHGRSLGTSWQRIALSLPAGIGTVLLIVELAARHGRHGELLGIAALLLCAALAAVVSWTVPGRRLLPYWGRAGDLIQSGAALALLPLALWVLDVYQRLRGLFG</sequence>
<evidence type="ECO:0000256" key="4">
    <source>
        <dbReference type="ARBA" id="ARBA00022692"/>
    </source>
</evidence>
<keyword evidence="10" id="KW-1185">Reference proteome</keyword>
<evidence type="ECO:0000256" key="2">
    <source>
        <dbReference type="ARBA" id="ARBA00006162"/>
    </source>
</evidence>
<feature type="transmembrane region" description="Helical" evidence="7">
    <location>
        <begin position="209"/>
        <end position="231"/>
    </location>
</feature>
<dbReference type="Gene3D" id="3.10.20.90">
    <property type="entry name" value="Phosphatidylinositol 3-kinase Catalytic Subunit, Chain A, domain 1"/>
    <property type="match status" value="1"/>
</dbReference>
<feature type="transmembrane region" description="Helical" evidence="7">
    <location>
        <begin position="349"/>
        <end position="366"/>
    </location>
</feature>
<dbReference type="InterPro" id="IPR006707">
    <property type="entry name" value="T7SS_EccD"/>
</dbReference>
<evidence type="ECO:0000256" key="5">
    <source>
        <dbReference type="ARBA" id="ARBA00022989"/>
    </source>
</evidence>
<dbReference type="GO" id="GO:0005886">
    <property type="term" value="C:plasma membrane"/>
    <property type="evidence" value="ECO:0007669"/>
    <property type="project" value="UniProtKB-SubCell"/>
</dbReference>
<organism evidence="9 10">
    <name type="scientific">Streptomyces corchorusii</name>
    <name type="common">Streptomyces chibaensis</name>
    <dbReference type="NCBI Taxonomy" id="1903"/>
    <lineage>
        <taxon>Bacteria</taxon>
        <taxon>Bacillati</taxon>
        <taxon>Actinomycetota</taxon>
        <taxon>Actinomycetes</taxon>
        <taxon>Kitasatosporales</taxon>
        <taxon>Streptomycetaceae</taxon>
        <taxon>Streptomyces</taxon>
    </lineage>
</organism>
<evidence type="ECO:0000256" key="1">
    <source>
        <dbReference type="ARBA" id="ARBA00004651"/>
    </source>
</evidence>
<dbReference type="AlphaFoldDB" id="A0A101PQX1"/>
<feature type="transmembrane region" description="Helical" evidence="7">
    <location>
        <begin position="237"/>
        <end position="258"/>
    </location>
</feature>
<keyword evidence="6 7" id="KW-0472">Membrane</keyword>
<evidence type="ECO:0000313" key="10">
    <source>
        <dbReference type="Proteomes" id="UP000053398"/>
    </source>
</evidence>
<reference evidence="9 10" key="1">
    <citation type="submission" date="2015-10" db="EMBL/GenBank/DDBJ databases">
        <title>Draft genome sequence of Streptomyces corchorusii DSM 40340, type strain for the species Streptomyces corchorusii.</title>
        <authorList>
            <person name="Ruckert C."/>
            <person name="Winkler A."/>
            <person name="Kalinowski J."/>
            <person name="Kampfer P."/>
            <person name="Glaeser S."/>
        </authorList>
    </citation>
    <scope>NUCLEOTIDE SEQUENCE [LARGE SCALE GENOMIC DNA]</scope>
    <source>
        <strain evidence="9 10">DSM 40340</strain>
    </source>
</reference>
<feature type="transmembrane region" description="Helical" evidence="7">
    <location>
        <begin position="403"/>
        <end position="423"/>
    </location>
</feature>
<feature type="transmembrane region" description="Helical" evidence="7">
    <location>
        <begin position="122"/>
        <end position="140"/>
    </location>
</feature>
<dbReference type="EMBL" id="LMWP01000064">
    <property type="protein sequence ID" value="KUN16041.1"/>
    <property type="molecule type" value="Genomic_DNA"/>
</dbReference>
<dbReference type="InterPro" id="IPR024962">
    <property type="entry name" value="YukD-like"/>
</dbReference>
<evidence type="ECO:0000256" key="3">
    <source>
        <dbReference type="ARBA" id="ARBA00022475"/>
    </source>
</evidence>
<dbReference type="NCBIfam" id="TIGR03920">
    <property type="entry name" value="T7SS_EccD"/>
    <property type="match status" value="1"/>
</dbReference>
<feature type="transmembrane region" description="Helical" evidence="7">
    <location>
        <begin position="324"/>
        <end position="342"/>
    </location>
</feature>
<feature type="transmembrane region" description="Helical" evidence="7">
    <location>
        <begin position="438"/>
        <end position="458"/>
    </location>
</feature>
<feature type="transmembrane region" description="Helical" evidence="7">
    <location>
        <begin position="372"/>
        <end position="391"/>
    </location>
</feature>
<feature type="transmembrane region" description="Helical" evidence="7">
    <location>
        <begin position="265"/>
        <end position="287"/>
    </location>
</feature>
<name>A0A101PQX1_STRCK</name>
<proteinExistence type="inferred from homology"/>
<protein>
    <submittedName>
        <fullName evidence="9">Type VII secretion integral membrane protein EccD</fullName>
    </submittedName>
</protein>
<accession>A0A101PQX1</accession>
<keyword evidence="3" id="KW-1003">Cell membrane</keyword>
<dbReference type="Pfam" id="PF19053">
    <property type="entry name" value="EccD"/>
    <property type="match status" value="1"/>
</dbReference>
<comment type="caution">
    <text evidence="9">The sequence shown here is derived from an EMBL/GenBank/DDBJ whole genome shotgun (WGS) entry which is preliminary data.</text>
</comment>
<dbReference type="Proteomes" id="UP000053398">
    <property type="component" value="Unassembled WGS sequence"/>
</dbReference>
<feature type="domain" description="EccD-like transmembrane" evidence="8">
    <location>
        <begin position="120"/>
        <end position="464"/>
    </location>
</feature>
<keyword evidence="4 7" id="KW-0812">Transmembrane</keyword>
<comment type="similarity">
    <text evidence="2">Belongs to the EccD/Snm4 family.</text>
</comment>
<dbReference type="PIRSF" id="PIRSF017804">
    <property type="entry name" value="Secretion_EccD1"/>
    <property type="match status" value="1"/>
</dbReference>
<dbReference type="InterPro" id="IPR044049">
    <property type="entry name" value="EccD_transm"/>
</dbReference>
<evidence type="ECO:0000259" key="8">
    <source>
        <dbReference type="Pfam" id="PF19053"/>
    </source>
</evidence>
<evidence type="ECO:0000256" key="7">
    <source>
        <dbReference type="SAM" id="Phobius"/>
    </source>
</evidence>
<feature type="transmembrane region" description="Helical" evidence="7">
    <location>
        <begin position="177"/>
        <end position="197"/>
    </location>
</feature>
<dbReference type="Pfam" id="PF08817">
    <property type="entry name" value="YukD"/>
    <property type="match status" value="1"/>
</dbReference>